<comment type="caution">
    <text evidence="2">The sequence shown here is derived from an EMBL/GenBank/DDBJ whole genome shotgun (WGS) entry which is preliminary data.</text>
</comment>
<feature type="compositionally biased region" description="Low complexity" evidence="1">
    <location>
        <begin position="109"/>
        <end position="123"/>
    </location>
</feature>
<sequence length="134" mass="14581">MQIPPITPVQGPGISPLAYQHSPHMNPYNMDPLILPPPLVPDESTNRHKIPSGHARNHSLPSIRTLPENHDLSLSPLVLKDASSPMVYFPGSASKLMASQDAASPMFLPDPISPSSLKLSSIDQAQKEKIRPRV</sequence>
<dbReference type="Proteomes" id="UP001479436">
    <property type="component" value="Unassembled WGS sequence"/>
</dbReference>
<gene>
    <name evidence="2" type="ORF">K7432_011362</name>
</gene>
<evidence type="ECO:0000256" key="1">
    <source>
        <dbReference type="SAM" id="MobiDB-lite"/>
    </source>
</evidence>
<accession>A0ABR2VU02</accession>
<evidence type="ECO:0000313" key="3">
    <source>
        <dbReference type="Proteomes" id="UP001479436"/>
    </source>
</evidence>
<feature type="region of interest" description="Disordered" evidence="1">
    <location>
        <begin position="30"/>
        <end position="64"/>
    </location>
</feature>
<keyword evidence="3" id="KW-1185">Reference proteome</keyword>
<evidence type="ECO:0000313" key="2">
    <source>
        <dbReference type="EMBL" id="KAK9702199.1"/>
    </source>
</evidence>
<protein>
    <submittedName>
        <fullName evidence="2">Uncharacterized protein</fullName>
    </submittedName>
</protein>
<feature type="region of interest" description="Disordered" evidence="1">
    <location>
        <begin position="104"/>
        <end position="134"/>
    </location>
</feature>
<reference evidence="2 3" key="1">
    <citation type="submission" date="2023-04" db="EMBL/GenBank/DDBJ databases">
        <title>Genome of Basidiobolus ranarum AG-B5.</title>
        <authorList>
            <person name="Stajich J.E."/>
            <person name="Carter-House D."/>
            <person name="Gryganskyi A."/>
        </authorList>
    </citation>
    <scope>NUCLEOTIDE SEQUENCE [LARGE SCALE GENOMIC DNA]</scope>
    <source>
        <strain evidence="2 3">AG-B5</strain>
    </source>
</reference>
<feature type="compositionally biased region" description="Basic residues" evidence="1">
    <location>
        <begin position="47"/>
        <end position="57"/>
    </location>
</feature>
<proteinExistence type="predicted"/>
<organism evidence="2 3">
    <name type="scientific">Basidiobolus ranarum</name>
    <dbReference type="NCBI Taxonomy" id="34480"/>
    <lineage>
        <taxon>Eukaryota</taxon>
        <taxon>Fungi</taxon>
        <taxon>Fungi incertae sedis</taxon>
        <taxon>Zoopagomycota</taxon>
        <taxon>Entomophthoromycotina</taxon>
        <taxon>Basidiobolomycetes</taxon>
        <taxon>Basidiobolales</taxon>
        <taxon>Basidiobolaceae</taxon>
        <taxon>Basidiobolus</taxon>
    </lineage>
</organism>
<feature type="compositionally biased region" description="Basic and acidic residues" evidence="1">
    <location>
        <begin position="125"/>
        <end position="134"/>
    </location>
</feature>
<name>A0ABR2VU02_9FUNG</name>
<dbReference type="EMBL" id="JASJQH010007745">
    <property type="protein sequence ID" value="KAK9702199.1"/>
    <property type="molecule type" value="Genomic_DNA"/>
</dbReference>